<proteinExistence type="predicted"/>
<accession>A0A0B7B290</accession>
<gene>
    <name evidence="1" type="primary">ORF156532</name>
</gene>
<evidence type="ECO:0000313" key="1">
    <source>
        <dbReference type="EMBL" id="CEK86952.1"/>
    </source>
</evidence>
<dbReference type="AlphaFoldDB" id="A0A0B7B290"/>
<organism evidence="1">
    <name type="scientific">Arion vulgaris</name>
    <dbReference type="NCBI Taxonomy" id="1028688"/>
    <lineage>
        <taxon>Eukaryota</taxon>
        <taxon>Metazoa</taxon>
        <taxon>Spiralia</taxon>
        <taxon>Lophotrochozoa</taxon>
        <taxon>Mollusca</taxon>
        <taxon>Gastropoda</taxon>
        <taxon>Heterobranchia</taxon>
        <taxon>Euthyneura</taxon>
        <taxon>Panpulmonata</taxon>
        <taxon>Eupulmonata</taxon>
        <taxon>Stylommatophora</taxon>
        <taxon>Helicina</taxon>
        <taxon>Arionoidea</taxon>
        <taxon>Arionidae</taxon>
        <taxon>Arion</taxon>
    </lineage>
</organism>
<reference evidence="1" key="1">
    <citation type="submission" date="2014-12" db="EMBL/GenBank/DDBJ databases">
        <title>Insight into the proteome of Arion vulgaris.</title>
        <authorList>
            <person name="Aradska J."/>
            <person name="Bulat T."/>
            <person name="Smidak R."/>
            <person name="Sarate P."/>
            <person name="Gangsoo J."/>
            <person name="Sialana F."/>
            <person name="Bilban M."/>
            <person name="Lubec G."/>
        </authorList>
    </citation>
    <scope>NUCLEOTIDE SEQUENCE</scope>
    <source>
        <tissue evidence="1">Skin</tissue>
    </source>
</reference>
<protein>
    <submittedName>
        <fullName evidence="1">Uncharacterized protein</fullName>
    </submittedName>
</protein>
<sequence>MLDQGPDKGIFACIYSFYTLLKSHTGGKCCVQAGKRMTTMMIEIDTLKDG</sequence>
<dbReference type="EMBL" id="HACG01040087">
    <property type="protein sequence ID" value="CEK86952.1"/>
    <property type="molecule type" value="Transcribed_RNA"/>
</dbReference>
<name>A0A0B7B290_9EUPU</name>